<organism evidence="4 5">
    <name type="scientific">Paenibacillus agaridevorans</name>
    <dbReference type="NCBI Taxonomy" id="171404"/>
    <lineage>
        <taxon>Bacteria</taxon>
        <taxon>Bacillati</taxon>
        <taxon>Bacillota</taxon>
        <taxon>Bacilli</taxon>
        <taxon>Bacillales</taxon>
        <taxon>Paenibacillaceae</taxon>
        <taxon>Paenibacillus</taxon>
    </lineage>
</organism>
<keyword evidence="2 4" id="KW-0547">Nucleotide-binding</keyword>
<dbReference type="SUPFAM" id="SSF52540">
    <property type="entry name" value="P-loop containing nucleoside triphosphate hydrolases"/>
    <property type="match status" value="1"/>
</dbReference>
<keyword evidence="5" id="KW-1185">Reference proteome</keyword>
<evidence type="ECO:0000313" key="4">
    <source>
        <dbReference type="EMBL" id="GBG09401.1"/>
    </source>
</evidence>
<dbReference type="Proteomes" id="UP000245202">
    <property type="component" value="Unassembled WGS sequence"/>
</dbReference>
<gene>
    <name evidence="4" type="ORF">PAT3040_04046</name>
</gene>
<dbReference type="PANTHER" id="PTHR43519:SF1">
    <property type="entry name" value="ATP-DEPENDENT RNA HELICASE HRPB"/>
    <property type="match status" value="1"/>
</dbReference>
<evidence type="ECO:0000259" key="3">
    <source>
        <dbReference type="PROSITE" id="PS51194"/>
    </source>
</evidence>
<protein>
    <submittedName>
        <fullName evidence="4">ATP-dependent helicase HrpB</fullName>
    </submittedName>
</protein>
<dbReference type="Pfam" id="PF00271">
    <property type="entry name" value="Helicase_C"/>
    <property type="match status" value="1"/>
</dbReference>
<evidence type="ECO:0000256" key="2">
    <source>
        <dbReference type="ARBA" id="ARBA00022806"/>
    </source>
</evidence>
<comment type="caution">
    <text evidence="4">The sequence shown here is derived from an EMBL/GenBank/DDBJ whole genome shotgun (WGS) entry which is preliminary data.</text>
</comment>
<dbReference type="GO" id="GO:0004386">
    <property type="term" value="F:helicase activity"/>
    <property type="evidence" value="ECO:0007669"/>
    <property type="project" value="UniProtKB-KW"/>
</dbReference>
<evidence type="ECO:0000313" key="5">
    <source>
        <dbReference type="Proteomes" id="UP000245202"/>
    </source>
</evidence>
<reference evidence="4 5" key="1">
    <citation type="submission" date="2017-08" db="EMBL/GenBank/DDBJ databases">
        <title>Substantial Increase in Enzyme Production by Combined Drug-Resistance Mutations in Paenibacillus agaridevorans.</title>
        <authorList>
            <person name="Tanaka Y."/>
            <person name="Funane K."/>
            <person name="Hosaka T."/>
            <person name="Shiwa Y."/>
            <person name="Fujita N."/>
            <person name="Miyazaki T."/>
            <person name="Yoshikawa H."/>
            <person name="Murakami K."/>
            <person name="Kasahara K."/>
            <person name="Inaoka T."/>
            <person name="Hiraga Y."/>
            <person name="Ochi K."/>
        </authorList>
    </citation>
    <scope>NUCLEOTIDE SEQUENCE [LARGE SCALE GENOMIC DNA]</scope>
    <source>
        <strain evidence="4 5">T-3040</strain>
    </source>
</reference>
<dbReference type="PROSITE" id="PS51194">
    <property type="entry name" value="HELICASE_CTER"/>
    <property type="match status" value="1"/>
</dbReference>
<feature type="domain" description="Helicase C-terminal" evidence="3">
    <location>
        <begin position="98"/>
        <end position="264"/>
    </location>
</feature>
<accession>A0A2R5F118</accession>
<dbReference type="SMART" id="SM00490">
    <property type="entry name" value="HELICc"/>
    <property type="match status" value="1"/>
</dbReference>
<keyword evidence="2 4" id="KW-0067">ATP-binding</keyword>
<keyword evidence="1" id="KW-0378">Hydrolase</keyword>
<dbReference type="InterPro" id="IPR027417">
    <property type="entry name" value="P-loop_NTPase"/>
</dbReference>
<dbReference type="Pfam" id="PF08482">
    <property type="entry name" value="HrpB_C"/>
    <property type="match status" value="1"/>
</dbReference>
<dbReference type="EMBL" id="BDQX01000230">
    <property type="protein sequence ID" value="GBG09401.1"/>
    <property type="molecule type" value="Genomic_DNA"/>
</dbReference>
<dbReference type="NCBIfam" id="TIGR01970">
    <property type="entry name" value="DEAH_box_HrpB"/>
    <property type="match status" value="1"/>
</dbReference>
<dbReference type="InterPro" id="IPR007502">
    <property type="entry name" value="Helicase-assoc_dom"/>
</dbReference>
<evidence type="ECO:0000256" key="1">
    <source>
        <dbReference type="ARBA" id="ARBA00022801"/>
    </source>
</evidence>
<dbReference type="GO" id="GO:0016787">
    <property type="term" value="F:hydrolase activity"/>
    <property type="evidence" value="ECO:0007669"/>
    <property type="project" value="UniProtKB-KW"/>
</dbReference>
<dbReference type="InterPro" id="IPR056329">
    <property type="entry name" value="CON_HrpB"/>
</dbReference>
<dbReference type="CDD" id="cd18791">
    <property type="entry name" value="SF2_C_RHA"/>
    <property type="match status" value="1"/>
</dbReference>
<dbReference type="InterPro" id="IPR013689">
    <property type="entry name" value="RNA_helicase_ATP-dep_HrpB_C"/>
</dbReference>
<proteinExistence type="predicted"/>
<dbReference type="InterPro" id="IPR001650">
    <property type="entry name" value="Helicase_C-like"/>
</dbReference>
<dbReference type="Pfam" id="PF24473">
    <property type="entry name" value="CON_HrpB"/>
    <property type="match status" value="1"/>
</dbReference>
<sequence>MLQDDQAIEEVGAILFDEFHERHLHGDLGLALSLQTQTLLRNDLRLLVMSATLDSAPVAELLGGADIITSKGRSYPVETVYAPMKRDRVSIDRSMAATIANALRMHDGDVLAFLPGIGEIRRTARALQSLNLSSVVDIRELHGGMRLEEQTEAVAPCSAGRRKIVLATSIAESSLTVAGVKIVVDSGLMRVSRFSSRTGMSRLETVPVSKASADQRRGRAGRLAPGVCYRIWSEEEHRYLPEQGKPEIAETDLAPLALELSVWGIRDPGELDWMTPPPESAYGQAVSLLQELDVLDASGLPTAEGKRICKLGLHPRIGSMLLRSAREGSAREACELAALISERDLLPSERSPDISLRLAELRRGNGYDPAIQRIRQLAEQWNRMLDREDSTVRNGAERLSIGRMLAYAFPDRVAKRRSDGRYLLANGRGAVMKADGPLAQLPYLVVSELDDAGQEASIRLAEGITSAEMESGLADFLRLDKVVEWDSGARAVRALERLRLGAVVLQEKPMADADPDRVADALLEAIRQRGLTMLPFSKQALALLGRIRLINGSGAADWPDASEEGLLSTLDEWLKPHVYGIRREAELQKLNMQSIVEDMLTWKQRQELDEEVPTHYVVPSGSRIPIDYSNPEMPVLAVRLQEMFGQKETPRIARGTLPLTLHLLSPAQRPVQVTRDLASFWETAYYEVKKDLKGRYPKHVWPDNPYEAVATNRTKPRPKS</sequence>
<dbReference type="Gene3D" id="3.40.50.300">
    <property type="entry name" value="P-loop containing nucleotide triphosphate hydrolases"/>
    <property type="match status" value="2"/>
</dbReference>
<dbReference type="Gene3D" id="1.20.120.1080">
    <property type="match status" value="1"/>
</dbReference>
<name>A0A2R5F118_9BACL</name>
<keyword evidence="2 4" id="KW-0347">Helicase</keyword>
<dbReference type="SMART" id="SM00847">
    <property type="entry name" value="HA2"/>
    <property type="match status" value="1"/>
</dbReference>
<dbReference type="AlphaFoldDB" id="A0A2R5F118"/>
<dbReference type="PANTHER" id="PTHR43519">
    <property type="entry name" value="ATP-DEPENDENT RNA HELICASE HRPB"/>
    <property type="match status" value="1"/>
</dbReference>
<dbReference type="InterPro" id="IPR010225">
    <property type="entry name" value="HrpB"/>
</dbReference>